<evidence type="ECO:0000256" key="5">
    <source>
        <dbReference type="ARBA" id="ARBA00023040"/>
    </source>
</evidence>
<comment type="subcellular location">
    <subcellularLocation>
        <location evidence="1">Membrane</location>
        <topology evidence="1">Multi-pass membrane protein</topology>
    </subcellularLocation>
</comment>
<dbReference type="Pfam" id="PF00001">
    <property type="entry name" value="7tm_1"/>
    <property type="match status" value="2"/>
</dbReference>
<feature type="transmembrane region" description="Helical" evidence="11">
    <location>
        <begin position="415"/>
        <end position="437"/>
    </location>
</feature>
<dbReference type="SUPFAM" id="SSF81321">
    <property type="entry name" value="Family A G protein-coupled receptor-like"/>
    <property type="match status" value="2"/>
</dbReference>
<dbReference type="AlphaFoldDB" id="A0A9Q0MBJ6"/>
<comment type="caution">
    <text evidence="13">The sequence shown here is derived from an EMBL/GenBank/DDBJ whole genome shotgun (WGS) entry which is preliminary data.</text>
</comment>
<feature type="transmembrane region" description="Helical" evidence="11">
    <location>
        <begin position="382"/>
        <end position="403"/>
    </location>
</feature>
<evidence type="ECO:0000256" key="8">
    <source>
        <dbReference type="ARBA" id="ARBA00023224"/>
    </source>
</evidence>
<evidence type="ECO:0000256" key="6">
    <source>
        <dbReference type="ARBA" id="ARBA00023136"/>
    </source>
</evidence>
<dbReference type="InterPro" id="IPR017452">
    <property type="entry name" value="GPCR_Rhodpsn_7TM"/>
</dbReference>
<feature type="transmembrane region" description="Helical" evidence="11">
    <location>
        <begin position="105"/>
        <end position="126"/>
    </location>
</feature>
<keyword evidence="4 11" id="KW-1133">Transmembrane helix</keyword>
<evidence type="ECO:0000259" key="12">
    <source>
        <dbReference type="PROSITE" id="PS50262"/>
    </source>
</evidence>
<keyword evidence="6 11" id="KW-0472">Membrane</keyword>
<feature type="compositionally biased region" description="Polar residues" evidence="10">
    <location>
        <begin position="636"/>
        <end position="645"/>
    </location>
</feature>
<dbReference type="PROSITE" id="PS50262">
    <property type="entry name" value="G_PROTEIN_RECEP_F1_2"/>
    <property type="match status" value="1"/>
</dbReference>
<keyword evidence="8 9" id="KW-0807">Transducer</keyword>
<dbReference type="GO" id="GO:0016020">
    <property type="term" value="C:membrane"/>
    <property type="evidence" value="ECO:0007669"/>
    <property type="project" value="UniProtKB-SubCell"/>
</dbReference>
<dbReference type="Proteomes" id="UP001142055">
    <property type="component" value="Chromosome 1"/>
</dbReference>
<feature type="transmembrane region" description="Helical" evidence="11">
    <location>
        <begin position="146"/>
        <end position="164"/>
    </location>
</feature>
<reference evidence="13" key="1">
    <citation type="submission" date="2022-12" db="EMBL/GenBank/DDBJ databases">
        <title>Genome assemblies of Blomia tropicalis.</title>
        <authorList>
            <person name="Cui Y."/>
        </authorList>
    </citation>
    <scope>NUCLEOTIDE SEQUENCE</scope>
    <source>
        <tissue evidence="13">Adult mites</tissue>
    </source>
</reference>
<feature type="region of interest" description="Disordered" evidence="10">
    <location>
        <begin position="636"/>
        <end position="663"/>
    </location>
</feature>
<dbReference type="PROSITE" id="PS00237">
    <property type="entry name" value="G_PROTEIN_RECEP_F1_1"/>
    <property type="match status" value="1"/>
</dbReference>
<evidence type="ECO:0000256" key="10">
    <source>
        <dbReference type="SAM" id="MobiDB-lite"/>
    </source>
</evidence>
<accession>A0A9Q0MBJ6</accession>
<keyword evidence="7 9" id="KW-0675">Receptor</keyword>
<evidence type="ECO:0000256" key="3">
    <source>
        <dbReference type="ARBA" id="ARBA00022692"/>
    </source>
</evidence>
<evidence type="ECO:0000256" key="4">
    <source>
        <dbReference type="ARBA" id="ARBA00022989"/>
    </source>
</evidence>
<feature type="compositionally biased region" description="Basic and acidic residues" evidence="10">
    <location>
        <begin position="651"/>
        <end position="663"/>
    </location>
</feature>
<dbReference type="InterPro" id="IPR000276">
    <property type="entry name" value="GPCR_Rhodpsn"/>
</dbReference>
<dbReference type="Gene3D" id="1.20.1070.10">
    <property type="entry name" value="Rhodopsin 7-helix transmembrane proteins"/>
    <property type="match status" value="2"/>
</dbReference>
<evidence type="ECO:0000256" key="2">
    <source>
        <dbReference type="ARBA" id="ARBA00010663"/>
    </source>
</evidence>
<name>A0A9Q0MBJ6_BLOTA</name>
<feature type="transmembrane region" description="Helical" evidence="11">
    <location>
        <begin position="275"/>
        <end position="293"/>
    </location>
</feature>
<feature type="domain" description="G-protein coupled receptors family 1 profile" evidence="12">
    <location>
        <begin position="75"/>
        <end position="434"/>
    </location>
</feature>
<dbReference type="PANTHER" id="PTHR24235:SF29">
    <property type="entry name" value="GH23382P"/>
    <property type="match status" value="1"/>
</dbReference>
<keyword evidence="14" id="KW-1185">Reference proteome</keyword>
<evidence type="ECO:0000256" key="9">
    <source>
        <dbReference type="RuleBase" id="RU000688"/>
    </source>
</evidence>
<organism evidence="13 14">
    <name type="scientific">Blomia tropicalis</name>
    <name type="common">Mite</name>
    <dbReference type="NCBI Taxonomy" id="40697"/>
    <lineage>
        <taxon>Eukaryota</taxon>
        <taxon>Metazoa</taxon>
        <taxon>Ecdysozoa</taxon>
        <taxon>Arthropoda</taxon>
        <taxon>Chelicerata</taxon>
        <taxon>Arachnida</taxon>
        <taxon>Acari</taxon>
        <taxon>Acariformes</taxon>
        <taxon>Sarcoptiformes</taxon>
        <taxon>Astigmata</taxon>
        <taxon>Glycyphagoidea</taxon>
        <taxon>Echimyopodidae</taxon>
        <taxon>Blomia</taxon>
    </lineage>
</organism>
<dbReference type="PRINTS" id="PR00237">
    <property type="entry name" value="GPCRRHODOPSN"/>
</dbReference>
<keyword evidence="3 9" id="KW-0812">Transmembrane</keyword>
<dbReference type="PANTHER" id="PTHR24235">
    <property type="entry name" value="NEUROPEPTIDE Y RECEPTOR"/>
    <property type="match status" value="1"/>
</dbReference>
<sequence length="663" mass="76231">MEHRMDQSFDSNMFEHEHLSSSLSSLDENNNHFMFNEQPNSSWPDLNDNILLHDRITNFILIFVYCVLIIVSAVGNTLVIRVLFSVKRSTGPMLNISTGTGTSKNLIVNLAVSDLLLTSFNIPMNLVRQVSRDWPFGELFCTAMPFVQSICVYSSSWTMMIIAFERYRKILQQKALHRLQEYQRNTFDRATASGTTNTNGIASSTLSSSHQHIVLGMSISDNLWFSICRNFSRLYGRLCYSFCSGCCCCCPATILPPTPKTVSQQCCGGRCQRRLPAGIILLMVWAIALILSYPHSLYTKLVRYDNLLIKPMTRCTINNFPDNETRIWLTVYTILTQYVIPIGLTSFFYTHIGLYLWHHETVGLSEGRRIILLQRKRRRVRMLIYVVLVFAVCWLPLNLYLLLVDINAIAHHQLIFFGVHWFAMSSVCWNPFIYCWLNEKFRTKAKSILKCFVPERCIRICVRRLIGSNIPSVNRTEGEIGDNQRKQNCGHYHQNGRLMRKTYPNTIDCNGNDTSLSSNSMTATGRQQAISELNSMCGLMDRELLDSSTRYSHCNSSNINYQYSKEQRLALMTTQSGKRRHHQSQQLIMMLKMNEDTTTKTTSINLVSSPEPSSTSIEMELTAINNVQLQSELTNKTKMQHQPKQFEQFEISEHEQDQRENSV</sequence>
<keyword evidence="5 9" id="KW-0297">G-protein coupled receptor</keyword>
<dbReference type="GO" id="GO:0004930">
    <property type="term" value="F:G protein-coupled receptor activity"/>
    <property type="evidence" value="ECO:0007669"/>
    <property type="project" value="UniProtKB-KW"/>
</dbReference>
<dbReference type="EMBL" id="JAPWDV010000001">
    <property type="protein sequence ID" value="KAJ6222901.1"/>
    <property type="molecule type" value="Genomic_DNA"/>
</dbReference>
<dbReference type="OMA" id="RCIRICV"/>
<evidence type="ECO:0000256" key="7">
    <source>
        <dbReference type="ARBA" id="ARBA00023170"/>
    </source>
</evidence>
<evidence type="ECO:0000256" key="1">
    <source>
        <dbReference type="ARBA" id="ARBA00004141"/>
    </source>
</evidence>
<comment type="similarity">
    <text evidence="2 9">Belongs to the G-protein coupled receptor 1 family.</text>
</comment>
<evidence type="ECO:0000256" key="11">
    <source>
        <dbReference type="SAM" id="Phobius"/>
    </source>
</evidence>
<proteinExistence type="inferred from homology"/>
<gene>
    <name evidence="13" type="ORF">RDWZM_001446</name>
</gene>
<protein>
    <recommendedName>
        <fullName evidence="12">G-protein coupled receptors family 1 profile domain-containing protein</fullName>
    </recommendedName>
</protein>
<evidence type="ECO:0000313" key="14">
    <source>
        <dbReference type="Proteomes" id="UP001142055"/>
    </source>
</evidence>
<evidence type="ECO:0000313" key="13">
    <source>
        <dbReference type="EMBL" id="KAJ6222901.1"/>
    </source>
</evidence>
<feature type="transmembrane region" description="Helical" evidence="11">
    <location>
        <begin position="59"/>
        <end position="84"/>
    </location>
</feature>
<feature type="transmembrane region" description="Helical" evidence="11">
    <location>
        <begin position="327"/>
        <end position="349"/>
    </location>
</feature>